<keyword evidence="3" id="KW-1185">Reference proteome</keyword>
<evidence type="ECO:0000313" key="2">
    <source>
        <dbReference type="EMBL" id="GBP87908.1"/>
    </source>
</evidence>
<feature type="compositionally biased region" description="Basic and acidic residues" evidence="1">
    <location>
        <begin position="8"/>
        <end position="19"/>
    </location>
</feature>
<name>A0A4C1ZJI4_EUMVA</name>
<dbReference type="EMBL" id="BGZK01001893">
    <property type="protein sequence ID" value="GBP87908.1"/>
    <property type="molecule type" value="Genomic_DNA"/>
</dbReference>
<protein>
    <submittedName>
        <fullName evidence="2">Uncharacterized protein</fullName>
    </submittedName>
</protein>
<comment type="caution">
    <text evidence="2">The sequence shown here is derived from an EMBL/GenBank/DDBJ whole genome shotgun (WGS) entry which is preliminary data.</text>
</comment>
<feature type="region of interest" description="Disordered" evidence="1">
    <location>
        <begin position="1"/>
        <end position="33"/>
    </location>
</feature>
<feature type="compositionally biased region" description="Polar residues" evidence="1">
    <location>
        <begin position="24"/>
        <end position="33"/>
    </location>
</feature>
<sequence>MRAPAQMREPREQITRNECKTAPQKWTGSTGEISHSIEYGRDVATSAVDFRPVNEIPVANFPLPMLCQPNPPSLDTLLPTEKQATHCVRELVDLQAADAALGI</sequence>
<dbReference type="Proteomes" id="UP000299102">
    <property type="component" value="Unassembled WGS sequence"/>
</dbReference>
<proteinExistence type="predicted"/>
<accession>A0A4C1ZJI4</accession>
<reference evidence="2 3" key="1">
    <citation type="journal article" date="2019" name="Commun. Biol.">
        <title>The bagworm genome reveals a unique fibroin gene that provides high tensile strength.</title>
        <authorList>
            <person name="Kono N."/>
            <person name="Nakamura H."/>
            <person name="Ohtoshi R."/>
            <person name="Tomita M."/>
            <person name="Numata K."/>
            <person name="Arakawa K."/>
        </authorList>
    </citation>
    <scope>NUCLEOTIDE SEQUENCE [LARGE SCALE GENOMIC DNA]</scope>
</reference>
<gene>
    <name evidence="2" type="ORF">EVAR_66387_1</name>
</gene>
<dbReference type="AlphaFoldDB" id="A0A4C1ZJI4"/>
<evidence type="ECO:0000313" key="3">
    <source>
        <dbReference type="Proteomes" id="UP000299102"/>
    </source>
</evidence>
<evidence type="ECO:0000256" key="1">
    <source>
        <dbReference type="SAM" id="MobiDB-lite"/>
    </source>
</evidence>
<organism evidence="2 3">
    <name type="scientific">Eumeta variegata</name>
    <name type="common">Bagworm moth</name>
    <name type="synonym">Eumeta japonica</name>
    <dbReference type="NCBI Taxonomy" id="151549"/>
    <lineage>
        <taxon>Eukaryota</taxon>
        <taxon>Metazoa</taxon>
        <taxon>Ecdysozoa</taxon>
        <taxon>Arthropoda</taxon>
        <taxon>Hexapoda</taxon>
        <taxon>Insecta</taxon>
        <taxon>Pterygota</taxon>
        <taxon>Neoptera</taxon>
        <taxon>Endopterygota</taxon>
        <taxon>Lepidoptera</taxon>
        <taxon>Glossata</taxon>
        <taxon>Ditrysia</taxon>
        <taxon>Tineoidea</taxon>
        <taxon>Psychidae</taxon>
        <taxon>Oiketicinae</taxon>
        <taxon>Eumeta</taxon>
    </lineage>
</organism>